<dbReference type="Gene3D" id="3.40.50.10610">
    <property type="entry name" value="ABC-type transport auxiliary lipoprotein component"/>
    <property type="match status" value="1"/>
</dbReference>
<feature type="region of interest" description="Disordered" evidence="5">
    <location>
        <begin position="414"/>
        <end position="448"/>
    </location>
</feature>
<dbReference type="GO" id="GO:0030288">
    <property type="term" value="C:outer membrane-bounded periplasmic space"/>
    <property type="evidence" value="ECO:0007669"/>
    <property type="project" value="InterPro"/>
</dbReference>
<dbReference type="Gene3D" id="1.25.40.10">
    <property type="entry name" value="Tetratricopeptide repeat domain"/>
    <property type="match status" value="1"/>
</dbReference>
<evidence type="ECO:0000256" key="3">
    <source>
        <dbReference type="ARBA" id="ARBA00023078"/>
    </source>
</evidence>
<keyword evidence="1" id="KW-0677">Repeat</keyword>
<protein>
    <recommendedName>
        <fullName evidence="7">Tetratricopeptide repeat protein</fullName>
    </recommendedName>
</protein>
<organism evidence="6">
    <name type="scientific">uncultured Desulfobacterium sp</name>
    <dbReference type="NCBI Taxonomy" id="201089"/>
    <lineage>
        <taxon>Bacteria</taxon>
        <taxon>Pseudomonadati</taxon>
        <taxon>Thermodesulfobacteriota</taxon>
        <taxon>Desulfobacteria</taxon>
        <taxon>Desulfobacterales</taxon>
        <taxon>Desulfobacteriaceae</taxon>
        <taxon>Desulfobacterium</taxon>
        <taxon>environmental samples</taxon>
    </lineage>
</organism>
<dbReference type="InterPro" id="IPR005534">
    <property type="entry name" value="Curli_assmbl/transp-comp_CsgG"/>
</dbReference>
<reference evidence="6" key="1">
    <citation type="journal article" date="2011" name="Environ. Microbiol.">
        <title>Genomic insights into the metabolic potential of the polycyclic aromatic hydrocarbon degrading sulfate-reducing Deltaproteobacterium N47.</title>
        <authorList>
            <person name="Bergmann F."/>
            <person name="Selesi D."/>
            <person name="Weinmaier T."/>
            <person name="Tischler P."/>
            <person name="Rattei T."/>
            <person name="Meckenstock R.U."/>
        </authorList>
    </citation>
    <scope>NUCLEOTIDE SEQUENCE</scope>
</reference>
<dbReference type="SUPFAM" id="SSF48452">
    <property type="entry name" value="TPR-like"/>
    <property type="match status" value="1"/>
</dbReference>
<evidence type="ECO:0000256" key="5">
    <source>
        <dbReference type="SAM" id="MobiDB-lite"/>
    </source>
</evidence>
<evidence type="ECO:0000256" key="2">
    <source>
        <dbReference type="ARBA" id="ARBA00022803"/>
    </source>
</evidence>
<dbReference type="InterPro" id="IPR011990">
    <property type="entry name" value="TPR-like_helical_dom_sf"/>
</dbReference>
<feature type="repeat" description="TPR" evidence="4">
    <location>
        <begin position="43"/>
        <end position="76"/>
    </location>
</feature>
<dbReference type="PANTHER" id="PTHR44943:SF9">
    <property type="entry name" value="TPR-REPEAT-CONTAINING PROTEIN"/>
    <property type="match status" value="1"/>
</dbReference>
<gene>
    <name evidence="6" type="ORF">N47_H21510</name>
</gene>
<evidence type="ECO:0000313" key="6">
    <source>
        <dbReference type="EMBL" id="CBX27329.1"/>
    </source>
</evidence>
<dbReference type="PANTHER" id="PTHR44943">
    <property type="entry name" value="CELLULOSE SYNTHASE OPERON PROTEIN C"/>
    <property type="match status" value="1"/>
</dbReference>
<evidence type="ECO:0000256" key="1">
    <source>
        <dbReference type="ARBA" id="ARBA00022737"/>
    </source>
</evidence>
<dbReference type="Pfam" id="PF03783">
    <property type="entry name" value="CsgG"/>
    <property type="match status" value="1"/>
</dbReference>
<dbReference type="AlphaFoldDB" id="E1Y9T5"/>
<sequence>MSFTHGCGGIDSAVKNTAQTGITQSDDSLPVYEGYIGENPDSVKSGNKIGVWYLKTGRFDKAISEFETALTKNPGEPFATYYLGLAYLGMENFEKAIEVWQSYRNKNKPIIEEAIARQITLLRITQSRKLAIKALAQEKSLMAITPATNTVAVCYYDDLSKDKSLHAFRKGLAAMIITDLSKIKSLQVVERIRLQALLEEMKLGQSGIVEMNTAPKVGKLLGARNIVLGNLSPGSIKAITTIALTETENIKGSASASVEKDKFFELPMIIIKDIARIMGLKLTDEEKKAIGIPHTKVYNALVYYGNALDALDAGKWKEAKYYFDMSIKEDPMFDLAKEGAYSCPGADSPSINSMINMKGSKISTTIESIMSSAESTLITVSPTAADSLINSGYTATDILGVDVGDLGITGVGNGMVNEGNPDGQNIPSPDVSYPSAGGSFPSTGPNLP</sequence>
<evidence type="ECO:0000256" key="4">
    <source>
        <dbReference type="PROSITE-ProRule" id="PRU00339"/>
    </source>
</evidence>
<name>E1Y9T5_9BACT</name>
<accession>E1Y9T5</accession>
<dbReference type="EMBL" id="FR695866">
    <property type="protein sequence ID" value="CBX27329.1"/>
    <property type="molecule type" value="Genomic_DNA"/>
</dbReference>
<dbReference type="InterPro" id="IPR019734">
    <property type="entry name" value="TPR_rpt"/>
</dbReference>
<evidence type="ECO:0008006" key="7">
    <source>
        <dbReference type="Google" id="ProtNLM"/>
    </source>
</evidence>
<dbReference type="SMART" id="SM00028">
    <property type="entry name" value="TPR"/>
    <property type="match status" value="3"/>
</dbReference>
<keyword evidence="2 4" id="KW-0802">TPR repeat</keyword>
<dbReference type="Pfam" id="PF13174">
    <property type="entry name" value="TPR_6"/>
    <property type="match status" value="1"/>
</dbReference>
<keyword evidence="3" id="KW-0793">Thylakoid</keyword>
<dbReference type="InterPro" id="IPR051685">
    <property type="entry name" value="Ycf3/AcsC/BcsC/TPR_MFPF"/>
</dbReference>
<proteinExistence type="predicted"/>
<dbReference type="PROSITE" id="PS50005">
    <property type="entry name" value="TPR"/>
    <property type="match status" value="1"/>
</dbReference>